<organism evidence="3">
    <name type="scientific">Arion vulgaris</name>
    <dbReference type="NCBI Taxonomy" id="1028688"/>
    <lineage>
        <taxon>Eukaryota</taxon>
        <taxon>Metazoa</taxon>
        <taxon>Spiralia</taxon>
        <taxon>Lophotrochozoa</taxon>
        <taxon>Mollusca</taxon>
        <taxon>Gastropoda</taxon>
        <taxon>Heterobranchia</taxon>
        <taxon>Euthyneura</taxon>
        <taxon>Panpulmonata</taxon>
        <taxon>Eupulmonata</taxon>
        <taxon>Stylommatophora</taxon>
        <taxon>Helicina</taxon>
        <taxon>Arionoidea</taxon>
        <taxon>Arionidae</taxon>
        <taxon>Arion</taxon>
    </lineage>
</organism>
<keyword evidence="2" id="KW-0472">Membrane</keyword>
<dbReference type="EMBL" id="HACG01013075">
    <property type="protein sequence ID" value="CEK59940.1"/>
    <property type="molecule type" value="Transcribed_RNA"/>
</dbReference>
<accession>A0A0B6YWX9</accession>
<keyword evidence="2" id="KW-1133">Transmembrane helix</keyword>
<evidence type="ECO:0000256" key="2">
    <source>
        <dbReference type="SAM" id="Phobius"/>
    </source>
</evidence>
<reference evidence="3" key="1">
    <citation type="submission" date="2014-12" db="EMBL/GenBank/DDBJ databases">
        <title>Insight into the proteome of Arion vulgaris.</title>
        <authorList>
            <person name="Aradska J."/>
            <person name="Bulat T."/>
            <person name="Smidak R."/>
            <person name="Sarate P."/>
            <person name="Gangsoo J."/>
            <person name="Sialana F."/>
            <person name="Bilban M."/>
            <person name="Lubec G."/>
        </authorList>
    </citation>
    <scope>NUCLEOTIDE SEQUENCE</scope>
    <source>
        <tissue evidence="3">Skin</tissue>
    </source>
</reference>
<feature type="region of interest" description="Disordered" evidence="1">
    <location>
        <begin position="1"/>
        <end position="27"/>
    </location>
</feature>
<protein>
    <submittedName>
        <fullName evidence="3">Uncharacterized protein</fullName>
    </submittedName>
</protein>
<proteinExistence type="predicted"/>
<name>A0A0B6YWX9_9EUPU</name>
<evidence type="ECO:0000313" key="3">
    <source>
        <dbReference type="EMBL" id="CEK59940.1"/>
    </source>
</evidence>
<sequence>MSPPKVSLSGKGTLKHESDELTSDNGDGAEFPSVIFIETEHRARNFRRQLKRQRCKRVICGVTLVITVALAALLTLIIVNVVRKHHRTSWKCKSGKGLPTNVRVDNENQLIHASHDHDDQSQTAAFEILHEYVRHLVAYKNVENDTCYIDRLDETFEQGFVRWNSYETGDKYPQALIVISQPIEKEVLLHIGDTHIYGHCNSSKSLWVKEIDIEEVTSEMTVIYL</sequence>
<keyword evidence="2" id="KW-0812">Transmembrane</keyword>
<evidence type="ECO:0000256" key="1">
    <source>
        <dbReference type="SAM" id="MobiDB-lite"/>
    </source>
</evidence>
<gene>
    <name evidence="3" type="primary">ORF37908</name>
</gene>
<feature type="transmembrane region" description="Helical" evidence="2">
    <location>
        <begin position="58"/>
        <end position="82"/>
    </location>
</feature>
<dbReference type="AlphaFoldDB" id="A0A0B6YWX9"/>